<comment type="catalytic activity">
    <reaction evidence="15">
        <text>L-seryl-[protein] + ATP = O-phospho-L-seryl-[protein] + ADP + H(+)</text>
        <dbReference type="Rhea" id="RHEA:17989"/>
        <dbReference type="Rhea" id="RHEA-COMP:9863"/>
        <dbReference type="Rhea" id="RHEA-COMP:11604"/>
        <dbReference type="ChEBI" id="CHEBI:15378"/>
        <dbReference type="ChEBI" id="CHEBI:29999"/>
        <dbReference type="ChEBI" id="CHEBI:30616"/>
        <dbReference type="ChEBI" id="CHEBI:83421"/>
        <dbReference type="ChEBI" id="CHEBI:456216"/>
        <dbReference type="EC" id="2.7.11.1"/>
    </reaction>
</comment>
<evidence type="ECO:0000256" key="11">
    <source>
        <dbReference type="ARBA" id="ARBA00022840"/>
    </source>
</evidence>
<keyword evidence="19" id="KW-1185">Reference proteome</keyword>
<keyword evidence="3" id="KW-0723">Serine/threonine-protein kinase</keyword>
<dbReference type="SUPFAM" id="SSF52058">
    <property type="entry name" value="L domain-like"/>
    <property type="match status" value="1"/>
</dbReference>
<dbReference type="FunFam" id="1.10.510.10:FF:001703">
    <property type="entry name" value="Predicted protein"/>
    <property type="match status" value="1"/>
</dbReference>
<evidence type="ECO:0000256" key="16">
    <source>
        <dbReference type="PROSITE-ProRule" id="PRU10141"/>
    </source>
</evidence>
<evidence type="ECO:0000256" key="5">
    <source>
        <dbReference type="ARBA" id="ARBA00022679"/>
    </source>
</evidence>
<evidence type="ECO:0000256" key="4">
    <source>
        <dbReference type="ARBA" id="ARBA00022614"/>
    </source>
</evidence>
<dbReference type="OMA" id="IWDADED"/>
<name>A0AA38L909_TAXCH</name>
<dbReference type="GO" id="GO:0016020">
    <property type="term" value="C:membrane"/>
    <property type="evidence" value="ECO:0007669"/>
    <property type="project" value="UniProtKB-SubCell"/>
</dbReference>
<evidence type="ECO:0000256" key="10">
    <source>
        <dbReference type="ARBA" id="ARBA00022777"/>
    </source>
</evidence>
<dbReference type="GO" id="GO:0004674">
    <property type="term" value="F:protein serine/threonine kinase activity"/>
    <property type="evidence" value="ECO:0007669"/>
    <property type="project" value="UniProtKB-KW"/>
</dbReference>
<gene>
    <name evidence="18" type="ORF">KI387_027430</name>
</gene>
<dbReference type="AlphaFoldDB" id="A0AA38L909"/>
<evidence type="ECO:0000313" key="18">
    <source>
        <dbReference type="EMBL" id="KAH9312395.1"/>
    </source>
</evidence>
<sequence length="764" mass="85160">FLSLSCGANANYTDAYNISWIPDDPYITAGNKSTVTFPSGNSTVKTTLRFFPNSEDQICYSMSVQKNRPILLRSTFIYKNYDGFNKPPLFTVFLGRTKPSNVNLSVSDPWVEEFVTAENADKLSFCLISTEGGGAPLISSLEVRPLPASAYSGGTGPYANKMLRKMIRINCGSAAKILRYPADSYDRIWDVDQNFSPRHLTTGFDIQVKINSSGIPESPPDAVLQSARILVRTNNLFYNFQFNEKATYFVIAYFTKILAVYSTFNVLVNGDIIKYNYTLQSGEAGGIYHSTSDSTSEINITIHNVSFHPQINALEVYQIADIPVESSQSQVSALKAIQQVYHFNLGWENDPCSPIPWRGVECNEANEVISLDLSNMNLEGPISVAFGDLLELQKLDLHNNSLTGQIQNFGALSQLQKLNLSFNRLNAEIPDLSPLRSLQDLKHKSDDGTSITRADMRNWNTSKRFSFKEIKAATNSFKDTIGRGSFGSVYLGKLRDGKRVAVKVRFDPSQLAADSFINEVFLLSQVHHQNLVTLEGFCQESKHQILVYEFLPGGALTDHLYGPRGKKKPLDWKTRIKIAVDAATGLEYLHNGTNPRIIHRDVKCSNILLDSDLNAKVCDFGLSKQMVQADATHVTTVVKGTAGYLDPEYYSTQQLTEKSDVYSFGVVLLELICGREPLSHSGSPDTYNLVLWAKPHLQAENYDVVDKSFENNYKMESLKRVACVAAKCVERDASQRPTMAEVLSELKEALAIEQTENRVNEEAV</sequence>
<dbReference type="Gene3D" id="2.60.120.430">
    <property type="entry name" value="Galactose-binding lectin"/>
    <property type="match status" value="1"/>
</dbReference>
<evidence type="ECO:0000256" key="9">
    <source>
        <dbReference type="ARBA" id="ARBA00022741"/>
    </source>
</evidence>
<dbReference type="Gene3D" id="1.10.510.10">
    <property type="entry name" value="Transferase(Phosphotransferase) domain 1"/>
    <property type="match status" value="1"/>
</dbReference>
<keyword evidence="7" id="KW-0732">Signal</keyword>
<dbReference type="PROSITE" id="PS00107">
    <property type="entry name" value="PROTEIN_KINASE_ATP"/>
    <property type="match status" value="1"/>
</dbReference>
<dbReference type="InterPro" id="IPR001245">
    <property type="entry name" value="Ser-Thr/Tyr_kinase_cat_dom"/>
</dbReference>
<dbReference type="Gene3D" id="3.30.200.20">
    <property type="entry name" value="Phosphorylase Kinase, domain 1"/>
    <property type="match status" value="1"/>
</dbReference>
<dbReference type="PROSITE" id="PS51450">
    <property type="entry name" value="LRR"/>
    <property type="match status" value="1"/>
</dbReference>
<evidence type="ECO:0000313" key="19">
    <source>
        <dbReference type="Proteomes" id="UP000824469"/>
    </source>
</evidence>
<feature type="binding site" evidence="16">
    <location>
        <position position="503"/>
    </location>
    <ligand>
        <name>ATP</name>
        <dbReference type="ChEBI" id="CHEBI:30616"/>
    </ligand>
</feature>
<keyword evidence="13" id="KW-0472">Membrane</keyword>
<comment type="catalytic activity">
    <reaction evidence="14">
        <text>L-threonyl-[protein] + ATP = O-phospho-L-threonyl-[protein] + ADP + H(+)</text>
        <dbReference type="Rhea" id="RHEA:46608"/>
        <dbReference type="Rhea" id="RHEA-COMP:11060"/>
        <dbReference type="Rhea" id="RHEA-COMP:11605"/>
        <dbReference type="ChEBI" id="CHEBI:15378"/>
        <dbReference type="ChEBI" id="CHEBI:30013"/>
        <dbReference type="ChEBI" id="CHEBI:30616"/>
        <dbReference type="ChEBI" id="CHEBI:61977"/>
        <dbReference type="ChEBI" id="CHEBI:456216"/>
        <dbReference type="EC" id="2.7.11.1"/>
    </reaction>
</comment>
<evidence type="ECO:0000256" key="7">
    <source>
        <dbReference type="ARBA" id="ARBA00022729"/>
    </source>
</evidence>
<protein>
    <recommendedName>
        <fullName evidence="2">non-specific serine/threonine protein kinase</fullName>
        <ecNumber evidence="2">2.7.11.1</ecNumber>
    </recommendedName>
</protein>
<accession>A0AA38L909</accession>
<proteinExistence type="predicted"/>
<keyword evidence="5" id="KW-0808">Transferase</keyword>
<feature type="domain" description="Protein kinase" evidence="17">
    <location>
        <begin position="475"/>
        <end position="750"/>
    </location>
</feature>
<dbReference type="InterPro" id="IPR017441">
    <property type="entry name" value="Protein_kinase_ATP_BS"/>
</dbReference>
<keyword evidence="4" id="KW-0433">Leucine-rich repeat</keyword>
<dbReference type="Pfam" id="PF00560">
    <property type="entry name" value="LRR_1"/>
    <property type="match status" value="2"/>
</dbReference>
<evidence type="ECO:0000259" key="17">
    <source>
        <dbReference type="PROSITE" id="PS50011"/>
    </source>
</evidence>
<evidence type="ECO:0000256" key="2">
    <source>
        <dbReference type="ARBA" id="ARBA00012513"/>
    </source>
</evidence>
<evidence type="ECO:0000256" key="14">
    <source>
        <dbReference type="ARBA" id="ARBA00047899"/>
    </source>
</evidence>
<keyword evidence="10" id="KW-0418">Kinase</keyword>
<dbReference type="InterPro" id="IPR032675">
    <property type="entry name" value="LRR_dom_sf"/>
</dbReference>
<dbReference type="Pfam" id="PF12819">
    <property type="entry name" value="Malectin_like"/>
    <property type="match status" value="1"/>
</dbReference>
<dbReference type="InterPro" id="IPR011009">
    <property type="entry name" value="Kinase-like_dom_sf"/>
</dbReference>
<evidence type="ECO:0000256" key="12">
    <source>
        <dbReference type="ARBA" id="ARBA00022989"/>
    </source>
</evidence>
<dbReference type="PROSITE" id="PS00108">
    <property type="entry name" value="PROTEIN_KINASE_ST"/>
    <property type="match status" value="1"/>
</dbReference>
<keyword evidence="11 16" id="KW-0067">ATP-binding</keyword>
<keyword evidence="8" id="KW-0677">Repeat</keyword>
<organism evidence="18 19">
    <name type="scientific">Taxus chinensis</name>
    <name type="common">Chinese yew</name>
    <name type="synonym">Taxus wallichiana var. chinensis</name>
    <dbReference type="NCBI Taxonomy" id="29808"/>
    <lineage>
        <taxon>Eukaryota</taxon>
        <taxon>Viridiplantae</taxon>
        <taxon>Streptophyta</taxon>
        <taxon>Embryophyta</taxon>
        <taxon>Tracheophyta</taxon>
        <taxon>Spermatophyta</taxon>
        <taxon>Pinopsida</taxon>
        <taxon>Pinidae</taxon>
        <taxon>Conifers II</taxon>
        <taxon>Cupressales</taxon>
        <taxon>Taxaceae</taxon>
        <taxon>Taxus</taxon>
    </lineage>
</organism>
<dbReference type="GO" id="GO:0005524">
    <property type="term" value="F:ATP binding"/>
    <property type="evidence" value="ECO:0007669"/>
    <property type="project" value="UniProtKB-UniRule"/>
</dbReference>
<reference evidence="18 19" key="1">
    <citation type="journal article" date="2021" name="Nat. Plants">
        <title>The Taxus genome provides insights into paclitaxel biosynthesis.</title>
        <authorList>
            <person name="Xiong X."/>
            <person name="Gou J."/>
            <person name="Liao Q."/>
            <person name="Li Y."/>
            <person name="Zhou Q."/>
            <person name="Bi G."/>
            <person name="Li C."/>
            <person name="Du R."/>
            <person name="Wang X."/>
            <person name="Sun T."/>
            <person name="Guo L."/>
            <person name="Liang H."/>
            <person name="Lu P."/>
            <person name="Wu Y."/>
            <person name="Zhang Z."/>
            <person name="Ro D.K."/>
            <person name="Shang Y."/>
            <person name="Huang S."/>
            <person name="Yan J."/>
        </authorList>
    </citation>
    <scope>NUCLEOTIDE SEQUENCE [LARGE SCALE GENOMIC DNA]</scope>
    <source>
        <strain evidence="18">Ta-2019</strain>
    </source>
</reference>
<dbReference type="Pfam" id="PF07714">
    <property type="entry name" value="PK_Tyr_Ser-Thr"/>
    <property type="match status" value="1"/>
</dbReference>
<dbReference type="InterPro" id="IPR000719">
    <property type="entry name" value="Prot_kinase_dom"/>
</dbReference>
<keyword evidence="12" id="KW-1133">Transmembrane helix</keyword>
<dbReference type="EMBL" id="JAHRHJ020000006">
    <property type="protein sequence ID" value="KAH9312395.1"/>
    <property type="molecule type" value="Genomic_DNA"/>
</dbReference>
<feature type="non-terminal residue" evidence="18">
    <location>
        <position position="1"/>
    </location>
</feature>
<dbReference type="PROSITE" id="PS50011">
    <property type="entry name" value="PROTEIN_KINASE_DOM"/>
    <property type="match status" value="1"/>
</dbReference>
<dbReference type="Gene3D" id="3.80.10.10">
    <property type="entry name" value="Ribonuclease Inhibitor"/>
    <property type="match status" value="1"/>
</dbReference>
<comment type="subcellular location">
    <subcellularLocation>
        <location evidence="1">Membrane</location>
        <topology evidence="1">Single-pass membrane protein</topology>
    </subcellularLocation>
</comment>
<evidence type="ECO:0000256" key="13">
    <source>
        <dbReference type="ARBA" id="ARBA00023136"/>
    </source>
</evidence>
<dbReference type="FunFam" id="3.80.10.10:FF:000129">
    <property type="entry name" value="Leucine-rich repeat receptor-like kinase"/>
    <property type="match status" value="1"/>
</dbReference>
<evidence type="ECO:0000256" key="15">
    <source>
        <dbReference type="ARBA" id="ARBA00048679"/>
    </source>
</evidence>
<dbReference type="SUPFAM" id="SSF56112">
    <property type="entry name" value="Protein kinase-like (PK-like)"/>
    <property type="match status" value="1"/>
</dbReference>
<dbReference type="PANTHER" id="PTHR45631">
    <property type="entry name" value="OS07G0107800 PROTEIN-RELATED"/>
    <property type="match status" value="1"/>
</dbReference>
<dbReference type="FunFam" id="3.30.200.20:FF:000178">
    <property type="entry name" value="serine/threonine-protein kinase PBS1-like"/>
    <property type="match status" value="1"/>
</dbReference>
<dbReference type="CDD" id="cd14066">
    <property type="entry name" value="STKc_IRAK"/>
    <property type="match status" value="1"/>
</dbReference>
<dbReference type="InterPro" id="IPR001611">
    <property type="entry name" value="Leu-rich_rpt"/>
</dbReference>
<dbReference type="Proteomes" id="UP000824469">
    <property type="component" value="Unassembled WGS sequence"/>
</dbReference>
<keyword evidence="9 16" id="KW-0547">Nucleotide-binding</keyword>
<dbReference type="InterPro" id="IPR024788">
    <property type="entry name" value="Malectin-like_Carb-bd_dom"/>
</dbReference>
<dbReference type="SMART" id="SM00220">
    <property type="entry name" value="S_TKc"/>
    <property type="match status" value="1"/>
</dbReference>
<keyword evidence="6" id="KW-0812">Transmembrane</keyword>
<evidence type="ECO:0000256" key="6">
    <source>
        <dbReference type="ARBA" id="ARBA00022692"/>
    </source>
</evidence>
<dbReference type="InterPro" id="IPR008271">
    <property type="entry name" value="Ser/Thr_kinase_AS"/>
</dbReference>
<dbReference type="EC" id="2.7.11.1" evidence="2"/>
<evidence type="ECO:0000256" key="1">
    <source>
        <dbReference type="ARBA" id="ARBA00004167"/>
    </source>
</evidence>
<evidence type="ECO:0000256" key="3">
    <source>
        <dbReference type="ARBA" id="ARBA00022527"/>
    </source>
</evidence>
<evidence type="ECO:0000256" key="8">
    <source>
        <dbReference type="ARBA" id="ARBA00022737"/>
    </source>
</evidence>
<comment type="caution">
    <text evidence="18">The sequence shown here is derived from an EMBL/GenBank/DDBJ whole genome shotgun (WGS) entry which is preliminary data.</text>
</comment>
<dbReference type="PANTHER" id="PTHR45631:SF21">
    <property type="entry name" value="PROTEIN KINASE DOMAIN-CONTAINING PROTEIN"/>
    <property type="match status" value="1"/>
</dbReference>